<protein>
    <submittedName>
        <fullName evidence="2">Uncharacterized protein</fullName>
    </submittedName>
</protein>
<reference evidence="2" key="2">
    <citation type="submission" date="2023-02" db="EMBL/GenBank/DDBJ databases">
        <authorList>
            <person name="Swenson N.G."/>
            <person name="Wegrzyn J.L."/>
            <person name="Mcevoy S.L."/>
        </authorList>
    </citation>
    <scope>NUCLEOTIDE SEQUENCE</scope>
    <source>
        <strain evidence="2">91603</strain>
        <tissue evidence="2">Leaf</tissue>
    </source>
</reference>
<evidence type="ECO:0000313" key="3">
    <source>
        <dbReference type="Proteomes" id="UP001064489"/>
    </source>
</evidence>
<feature type="transmembrane region" description="Helical" evidence="1">
    <location>
        <begin position="32"/>
        <end position="51"/>
    </location>
</feature>
<evidence type="ECO:0000256" key="1">
    <source>
        <dbReference type="SAM" id="Phobius"/>
    </source>
</evidence>
<dbReference type="Proteomes" id="UP001064489">
    <property type="component" value="Chromosome 9"/>
</dbReference>
<dbReference type="EMBL" id="JAJSOW010000001">
    <property type="protein sequence ID" value="KAI9200611.1"/>
    <property type="molecule type" value="Genomic_DNA"/>
</dbReference>
<name>A0AAD5P5P5_ACENE</name>
<keyword evidence="3" id="KW-1185">Reference proteome</keyword>
<evidence type="ECO:0000313" key="2">
    <source>
        <dbReference type="EMBL" id="KAI9200611.1"/>
    </source>
</evidence>
<proteinExistence type="predicted"/>
<reference evidence="2" key="1">
    <citation type="journal article" date="2022" name="Plant J.">
        <title>Strategies of tolerance reflected in two North American maple genomes.</title>
        <authorList>
            <person name="McEvoy S.L."/>
            <person name="Sezen U.U."/>
            <person name="Trouern-Trend A."/>
            <person name="McMahon S.M."/>
            <person name="Schaberg P.G."/>
            <person name="Yang J."/>
            <person name="Wegrzyn J.L."/>
            <person name="Swenson N.G."/>
        </authorList>
    </citation>
    <scope>NUCLEOTIDE SEQUENCE</scope>
    <source>
        <strain evidence="2">91603</strain>
    </source>
</reference>
<keyword evidence="1" id="KW-0812">Transmembrane</keyword>
<accession>A0AAD5P5P5</accession>
<feature type="transmembrane region" description="Helical" evidence="1">
    <location>
        <begin position="83"/>
        <end position="101"/>
    </location>
</feature>
<gene>
    <name evidence="2" type="ORF">LWI28_010537</name>
</gene>
<keyword evidence="1" id="KW-0472">Membrane</keyword>
<keyword evidence="1" id="KW-1133">Transmembrane helix</keyword>
<sequence length="168" mass="18319">MSLSHSSVEFVVGFGGIPTCFIGRVSEKGSSCYDFVVVVIVVVVVATAAAAKTIEFGVGFCFGAEYGFGYGGSEKGVRYQTNLAIFLLSLSLSTSFVNCFVKQSGQLHCQQEWIGKHTYTYTVKLLERSCCLFNSGRYSGHTFASRSRRQSSVFRSSNHMVISLAPSR</sequence>
<organism evidence="2 3">
    <name type="scientific">Acer negundo</name>
    <name type="common">Box elder</name>
    <dbReference type="NCBI Taxonomy" id="4023"/>
    <lineage>
        <taxon>Eukaryota</taxon>
        <taxon>Viridiplantae</taxon>
        <taxon>Streptophyta</taxon>
        <taxon>Embryophyta</taxon>
        <taxon>Tracheophyta</taxon>
        <taxon>Spermatophyta</taxon>
        <taxon>Magnoliopsida</taxon>
        <taxon>eudicotyledons</taxon>
        <taxon>Gunneridae</taxon>
        <taxon>Pentapetalae</taxon>
        <taxon>rosids</taxon>
        <taxon>malvids</taxon>
        <taxon>Sapindales</taxon>
        <taxon>Sapindaceae</taxon>
        <taxon>Hippocastanoideae</taxon>
        <taxon>Acereae</taxon>
        <taxon>Acer</taxon>
    </lineage>
</organism>
<comment type="caution">
    <text evidence="2">The sequence shown here is derived from an EMBL/GenBank/DDBJ whole genome shotgun (WGS) entry which is preliminary data.</text>
</comment>
<feature type="transmembrane region" description="Helical" evidence="1">
    <location>
        <begin position="6"/>
        <end position="25"/>
    </location>
</feature>
<dbReference type="AlphaFoldDB" id="A0AAD5P5P5"/>